<dbReference type="PANTHER" id="PTHR46577:SF1">
    <property type="entry name" value="HTH-TYPE TRANSCRIPTIONAL REGULATORY PROTEIN GABR"/>
    <property type="match status" value="1"/>
</dbReference>
<dbReference type="PROSITE" id="PS50949">
    <property type="entry name" value="HTH_GNTR"/>
    <property type="match status" value="1"/>
</dbReference>
<dbReference type="RefSeq" id="WP_230106439.1">
    <property type="nucleotide sequence ID" value="NZ_AP024845.1"/>
</dbReference>
<dbReference type="Pfam" id="PF00392">
    <property type="entry name" value="GntR"/>
    <property type="match status" value="1"/>
</dbReference>
<dbReference type="SUPFAM" id="SSF53383">
    <property type="entry name" value="PLP-dependent transferases"/>
    <property type="match status" value="1"/>
</dbReference>
<gene>
    <name evidence="7" type="ORF">Lac1_13770</name>
</gene>
<name>A0ABN6YVA0_9FIRM</name>
<dbReference type="CDD" id="cd00609">
    <property type="entry name" value="AAT_like"/>
    <property type="match status" value="1"/>
</dbReference>
<dbReference type="InterPro" id="IPR004839">
    <property type="entry name" value="Aminotransferase_I/II_large"/>
</dbReference>
<dbReference type="Gene3D" id="1.10.10.10">
    <property type="entry name" value="Winged helix-like DNA-binding domain superfamily/Winged helix DNA-binding domain"/>
    <property type="match status" value="1"/>
</dbReference>
<protein>
    <submittedName>
        <fullName evidence="7">GntR family transcriptional regulator</fullName>
    </submittedName>
</protein>
<evidence type="ECO:0000256" key="4">
    <source>
        <dbReference type="ARBA" id="ARBA00023125"/>
    </source>
</evidence>
<accession>A0ABN6YVA0</accession>
<evidence type="ECO:0000256" key="5">
    <source>
        <dbReference type="ARBA" id="ARBA00023163"/>
    </source>
</evidence>
<dbReference type="InterPro" id="IPR015424">
    <property type="entry name" value="PyrdxlP-dep_Trfase"/>
</dbReference>
<evidence type="ECO:0000313" key="7">
    <source>
        <dbReference type="EMBL" id="BDZ77194.1"/>
    </source>
</evidence>
<dbReference type="Gene3D" id="3.40.640.10">
    <property type="entry name" value="Type I PLP-dependent aspartate aminotransferase-like (Major domain)"/>
    <property type="match status" value="1"/>
</dbReference>
<keyword evidence="8" id="KW-1185">Reference proteome</keyword>
<dbReference type="InterPro" id="IPR036388">
    <property type="entry name" value="WH-like_DNA-bd_sf"/>
</dbReference>
<dbReference type="EMBL" id="AP027742">
    <property type="protein sequence ID" value="BDZ77194.1"/>
    <property type="molecule type" value="Genomic_DNA"/>
</dbReference>
<dbReference type="InterPro" id="IPR036390">
    <property type="entry name" value="WH_DNA-bd_sf"/>
</dbReference>
<keyword evidence="2" id="KW-0663">Pyridoxal phosphate</keyword>
<comment type="similarity">
    <text evidence="1">In the C-terminal section; belongs to the class-I pyridoxal-phosphate-dependent aminotransferase family.</text>
</comment>
<dbReference type="InterPro" id="IPR051446">
    <property type="entry name" value="HTH_trans_reg/aminotransferase"/>
</dbReference>
<dbReference type="CDD" id="cd07377">
    <property type="entry name" value="WHTH_GntR"/>
    <property type="match status" value="1"/>
</dbReference>
<proteinExistence type="inferred from homology"/>
<dbReference type="InterPro" id="IPR000524">
    <property type="entry name" value="Tscrpt_reg_HTH_GntR"/>
</dbReference>
<evidence type="ECO:0000256" key="3">
    <source>
        <dbReference type="ARBA" id="ARBA00023015"/>
    </source>
</evidence>
<dbReference type="PANTHER" id="PTHR46577">
    <property type="entry name" value="HTH-TYPE TRANSCRIPTIONAL REGULATORY PROTEIN GABR"/>
    <property type="match status" value="1"/>
</dbReference>
<dbReference type="Pfam" id="PF00155">
    <property type="entry name" value="Aminotran_1_2"/>
    <property type="match status" value="1"/>
</dbReference>
<dbReference type="SUPFAM" id="SSF46785">
    <property type="entry name" value="Winged helix' DNA-binding domain"/>
    <property type="match status" value="1"/>
</dbReference>
<organism evidence="7 8">
    <name type="scientific">Claveliimonas bilis</name>
    <dbReference type="NCBI Taxonomy" id="3028070"/>
    <lineage>
        <taxon>Bacteria</taxon>
        <taxon>Bacillati</taxon>
        <taxon>Bacillota</taxon>
        <taxon>Clostridia</taxon>
        <taxon>Lachnospirales</taxon>
        <taxon>Lachnospiraceae</taxon>
        <taxon>Claveliimonas</taxon>
    </lineage>
</organism>
<evidence type="ECO:0000259" key="6">
    <source>
        <dbReference type="PROSITE" id="PS50949"/>
    </source>
</evidence>
<dbReference type="InterPro" id="IPR015421">
    <property type="entry name" value="PyrdxlP-dep_Trfase_major"/>
</dbReference>
<sequence>MHELTINLRPSDKEPLYEQIYTYIKDEIRAGRILCKEKLPSTRALSSYLEVSRSTVELAYEQLLSEGYIESVPYRGFFVAQVDELYHLEAERKKDSFLEKKEESREQMEINGEKKIKYDFTPNGVDLKSFPYNTWRKLSREILSDDRTELFRLGDPRGEYEFRSVICRYLYQARGVNCTPEQVIVGAGSDYLMMLFCTIIGRDHVIAVENPTYKKAYRLFQSQEYKVMPVPMDGMGMKIDPLRKSGADIAYVTPSHQYPTGIVMPIGRRMELLKWAEEEEGRYIVEDDYDSEFRYKGKPIPALQGYDAHGKVVYLGTFSKSIAPAIRLSYMVLPPELCEAYQQKCRFLSSTVSKVDQLIVCRFIEEGYYERHLNKTRALYKSRHDQLILGLRPLAGQCRISGENAGVHLLLHFPGGREESELILRAAEEGIKVYGLSDYIVDEDEKREEATILLGYANMSEEKIKEACAVLGEIWKN</sequence>
<dbReference type="SMART" id="SM00345">
    <property type="entry name" value="HTH_GNTR"/>
    <property type="match status" value="1"/>
</dbReference>
<dbReference type="PRINTS" id="PR00035">
    <property type="entry name" value="HTHGNTR"/>
</dbReference>
<keyword evidence="4" id="KW-0238">DNA-binding</keyword>
<dbReference type="Proteomes" id="UP001305815">
    <property type="component" value="Chromosome"/>
</dbReference>
<feature type="domain" description="HTH gntR-type" evidence="6">
    <location>
        <begin position="14"/>
        <end position="82"/>
    </location>
</feature>
<keyword evidence="5" id="KW-0804">Transcription</keyword>
<keyword evidence="3" id="KW-0805">Transcription regulation</keyword>
<evidence type="ECO:0000256" key="1">
    <source>
        <dbReference type="ARBA" id="ARBA00005384"/>
    </source>
</evidence>
<evidence type="ECO:0000256" key="2">
    <source>
        <dbReference type="ARBA" id="ARBA00022898"/>
    </source>
</evidence>
<reference evidence="8" key="1">
    <citation type="journal article" date="2023" name="Int. J. Syst. Evol. Microbiol.">
        <title>Claveliimonas bilis gen. nov., sp. nov., deoxycholic acid-producing bacteria isolated from human faeces, and reclassification of Sellimonas monacensis Zenner et al. 2021 as Claveliimonas monacensis comb. nov.</title>
        <authorList>
            <person name="Hisatomi A."/>
            <person name="Kastawa N.W.E.P.G."/>
            <person name="Song I."/>
            <person name="Ohkuma M."/>
            <person name="Fukiya S."/>
            <person name="Sakamoto M."/>
        </authorList>
    </citation>
    <scope>NUCLEOTIDE SEQUENCE [LARGE SCALE GENOMIC DNA]</scope>
    <source>
        <strain evidence="8">12BBH14</strain>
    </source>
</reference>
<evidence type="ECO:0000313" key="8">
    <source>
        <dbReference type="Proteomes" id="UP001305815"/>
    </source>
</evidence>